<dbReference type="Pfam" id="PF18150">
    <property type="entry name" value="DUF5600"/>
    <property type="match status" value="1"/>
</dbReference>
<evidence type="ECO:0000259" key="14">
    <source>
        <dbReference type="PROSITE" id="PS50178"/>
    </source>
</evidence>
<feature type="domain" description="Dynamin-type G" evidence="16">
    <location>
        <begin position="148"/>
        <end position="381"/>
    </location>
</feature>
<dbReference type="Gene3D" id="1.10.238.10">
    <property type="entry name" value="EF-hand"/>
    <property type="match status" value="1"/>
</dbReference>
<dbReference type="Proteomes" id="UP001157974">
    <property type="component" value="Unassembled WGS sequence"/>
</dbReference>
<proteinExistence type="predicted"/>
<dbReference type="InterPro" id="IPR045063">
    <property type="entry name" value="Dynamin_N"/>
</dbReference>
<keyword evidence="3" id="KW-1003">Cell membrane</keyword>
<keyword evidence="9" id="KW-0106">Calcium</keyword>
<dbReference type="PROSITE" id="PS50222">
    <property type="entry name" value="EF_HAND_2"/>
    <property type="match status" value="1"/>
</dbReference>
<evidence type="ECO:0000256" key="8">
    <source>
        <dbReference type="ARBA" id="ARBA00022833"/>
    </source>
</evidence>
<evidence type="ECO:0000256" key="6">
    <source>
        <dbReference type="ARBA" id="ARBA00022753"/>
    </source>
</evidence>
<comment type="subcellular location">
    <subcellularLocation>
        <location evidence="1">Cell membrane</location>
        <topology evidence="1">Peripheral membrane protein</topology>
        <orientation evidence="1">Cytoplasmic side</orientation>
    </subcellularLocation>
    <subcellularLocation>
        <location evidence="2">Endosome membrane</location>
        <topology evidence="2">Peripheral membrane protein</topology>
    </subcellularLocation>
</comment>
<protein>
    <recommendedName>
        <fullName evidence="19">Calmodulin</fullName>
    </recommendedName>
</protein>
<accession>A0AAV8V080</accession>
<evidence type="ECO:0008006" key="19">
    <source>
        <dbReference type="Google" id="ProtNLM"/>
    </source>
</evidence>
<keyword evidence="4" id="KW-0479">Metal-binding</keyword>
<keyword evidence="5" id="KW-0547">Nucleotide-binding</keyword>
<feature type="domain" description="EF-hand" evidence="15">
    <location>
        <begin position="632"/>
        <end position="667"/>
    </location>
</feature>
<dbReference type="PANTHER" id="PTHR11216">
    <property type="entry name" value="EH DOMAIN"/>
    <property type="match status" value="1"/>
</dbReference>
<dbReference type="InterPro" id="IPR000306">
    <property type="entry name" value="Znf_FYVE"/>
</dbReference>
<dbReference type="GO" id="GO:0016197">
    <property type="term" value="P:endosomal transport"/>
    <property type="evidence" value="ECO:0007669"/>
    <property type="project" value="TreeGrafter"/>
</dbReference>
<evidence type="ECO:0000313" key="18">
    <source>
        <dbReference type="Proteomes" id="UP001157974"/>
    </source>
</evidence>
<keyword evidence="6" id="KW-0967">Endosome</keyword>
<keyword evidence="10" id="KW-0472">Membrane</keyword>
<dbReference type="FunFam" id="3.40.50.300:FF:000147">
    <property type="entry name" value="EH domain-containing protein 1"/>
    <property type="match status" value="1"/>
</dbReference>
<evidence type="ECO:0000259" key="15">
    <source>
        <dbReference type="PROSITE" id="PS50222"/>
    </source>
</evidence>
<evidence type="ECO:0000259" key="13">
    <source>
        <dbReference type="PROSITE" id="PS50031"/>
    </source>
</evidence>
<dbReference type="PROSITE" id="PS51718">
    <property type="entry name" value="G_DYNAMIN_2"/>
    <property type="match status" value="1"/>
</dbReference>
<dbReference type="GO" id="GO:0006897">
    <property type="term" value="P:endocytosis"/>
    <property type="evidence" value="ECO:0007669"/>
    <property type="project" value="TreeGrafter"/>
</dbReference>
<evidence type="ECO:0000256" key="10">
    <source>
        <dbReference type="ARBA" id="ARBA00023136"/>
    </source>
</evidence>
<dbReference type="AlphaFoldDB" id="A0AAV8V080"/>
<dbReference type="InterPro" id="IPR011992">
    <property type="entry name" value="EF-hand-dom_pair"/>
</dbReference>
<dbReference type="SUPFAM" id="SSF47473">
    <property type="entry name" value="EF-hand"/>
    <property type="match status" value="1"/>
</dbReference>
<name>A0AAV8V080_9RHOD</name>
<dbReference type="CDD" id="cd09913">
    <property type="entry name" value="EHD"/>
    <property type="match status" value="1"/>
</dbReference>
<evidence type="ECO:0000256" key="4">
    <source>
        <dbReference type="ARBA" id="ARBA00022723"/>
    </source>
</evidence>
<dbReference type="PROSITE" id="PS50031">
    <property type="entry name" value="EH"/>
    <property type="match status" value="1"/>
</dbReference>
<dbReference type="GO" id="GO:0005509">
    <property type="term" value="F:calcium ion binding"/>
    <property type="evidence" value="ECO:0007669"/>
    <property type="project" value="InterPro"/>
</dbReference>
<dbReference type="Pfam" id="PF16880">
    <property type="entry name" value="EHD_N"/>
    <property type="match status" value="1"/>
</dbReference>
<evidence type="ECO:0000256" key="5">
    <source>
        <dbReference type="ARBA" id="ARBA00022741"/>
    </source>
</evidence>
<dbReference type="InterPro" id="IPR031692">
    <property type="entry name" value="EHD_N"/>
</dbReference>
<organism evidence="17 18">
    <name type="scientific">Rhodosorus marinus</name>
    <dbReference type="NCBI Taxonomy" id="101924"/>
    <lineage>
        <taxon>Eukaryota</taxon>
        <taxon>Rhodophyta</taxon>
        <taxon>Stylonematophyceae</taxon>
        <taxon>Stylonematales</taxon>
        <taxon>Stylonemataceae</taxon>
        <taxon>Rhodosorus</taxon>
    </lineage>
</organism>
<dbReference type="Gene3D" id="3.40.50.300">
    <property type="entry name" value="P-loop containing nucleotide triphosphate hydrolases"/>
    <property type="match status" value="1"/>
</dbReference>
<dbReference type="InterPro" id="IPR027417">
    <property type="entry name" value="P-loop_NTPase"/>
</dbReference>
<dbReference type="PROSITE" id="PS50178">
    <property type="entry name" value="ZF_FYVE"/>
    <property type="match status" value="1"/>
</dbReference>
<evidence type="ECO:0000256" key="7">
    <source>
        <dbReference type="ARBA" id="ARBA00022771"/>
    </source>
</evidence>
<dbReference type="InterPro" id="IPR011011">
    <property type="entry name" value="Znf_FYVE_PHD"/>
</dbReference>
<sequence length="689" mass="77556">MGDFAVPVVWVEDSDGDYCAGCSSAFSFTRGRHMCRMCGSGFCGKCSSSKRPVPWRGYAEPVRVCDMCVQAADRTKRLQRVRAALGNDNIDPEKHSHYFTDIGEVKRREQNANIMEALKRIYNAKIRPLEQAFKFAEFYNSDLSEGDFDARPMVLLVGQYSVGKTSFIRYLLERDFPGQRIGPEPTTDRFVAVMQGKSDRSVPGNAAAVDPRRPFSSLGRFGTAFLNRFEVSELKCPILDALYFVDTPGILSGEKQRLDRGYNFEEVVQWFAERADRIIVLFDAHKLDISDELKRTLQVLKSHEDKIRIILNKADLIDSQQLMRVYGALMWSLGKVVKSPEVIRVYLGSFWDQPLALTGKTNETLFAAEKEDLISDLRGLPRNAALRRVNELVKRARLAKVHALLISHLRGSMPYLWGHEKKQKKLVGRLDQEYRKVSKLHDLAPGDFPSMDKFRAGLERFEISEFPSLSQRLVDVCDVALTRDVPNLILRIQGLEAKEDGQGQGSRPNPPTPKAPHEYSSPNPRPLENMASPTTNFFDGDVSPMKPANRQMPHDGDLEEEVATWNIQESAENPFSDSFENDSGLEVDQDHWVVSAADKTKWTNSFYQLGPSGHPPTVTGQQVRPIMVDSGLPTQALRKIWDLVDISGRGALDDEEFALAMHVISDAKVNGVESIPDELPHSFLPPSKR</sequence>
<dbReference type="InterPro" id="IPR030381">
    <property type="entry name" value="G_DYNAMIN_dom"/>
</dbReference>
<evidence type="ECO:0000256" key="3">
    <source>
        <dbReference type="ARBA" id="ARBA00022475"/>
    </source>
</evidence>
<feature type="domain" description="FYVE-type" evidence="14">
    <location>
        <begin position="13"/>
        <end position="73"/>
    </location>
</feature>
<dbReference type="InterPro" id="IPR000261">
    <property type="entry name" value="EH_dom"/>
</dbReference>
<evidence type="ECO:0000256" key="1">
    <source>
        <dbReference type="ARBA" id="ARBA00004413"/>
    </source>
</evidence>
<feature type="domain" description="EH" evidence="13">
    <location>
        <begin position="598"/>
        <end position="689"/>
    </location>
</feature>
<feature type="region of interest" description="Disordered" evidence="12">
    <location>
        <begin position="496"/>
        <end position="535"/>
    </location>
</feature>
<dbReference type="GO" id="GO:0010008">
    <property type="term" value="C:endosome membrane"/>
    <property type="evidence" value="ECO:0007669"/>
    <property type="project" value="UniProtKB-SubCell"/>
</dbReference>
<evidence type="ECO:0000256" key="12">
    <source>
        <dbReference type="SAM" id="MobiDB-lite"/>
    </source>
</evidence>
<dbReference type="Gene3D" id="1.10.268.20">
    <property type="match status" value="1"/>
</dbReference>
<evidence type="ECO:0000256" key="2">
    <source>
        <dbReference type="ARBA" id="ARBA00004481"/>
    </source>
</evidence>
<comment type="caution">
    <text evidence="17">The sequence shown here is derived from an EMBL/GenBank/DDBJ whole genome shotgun (WGS) entry which is preliminary data.</text>
</comment>
<dbReference type="GO" id="GO:0008270">
    <property type="term" value="F:zinc ion binding"/>
    <property type="evidence" value="ECO:0007669"/>
    <property type="project" value="UniProtKB-KW"/>
</dbReference>
<dbReference type="Gene3D" id="3.30.40.10">
    <property type="entry name" value="Zinc/RING finger domain, C3HC4 (zinc finger)"/>
    <property type="match status" value="1"/>
</dbReference>
<keyword evidence="8" id="KW-0862">Zinc</keyword>
<dbReference type="SMART" id="SM00027">
    <property type="entry name" value="EH"/>
    <property type="match status" value="1"/>
</dbReference>
<dbReference type="GO" id="GO:0005886">
    <property type="term" value="C:plasma membrane"/>
    <property type="evidence" value="ECO:0007669"/>
    <property type="project" value="UniProtKB-SubCell"/>
</dbReference>
<dbReference type="Pfam" id="PF00350">
    <property type="entry name" value="Dynamin_N"/>
    <property type="match status" value="1"/>
</dbReference>
<dbReference type="InterPro" id="IPR013083">
    <property type="entry name" value="Znf_RING/FYVE/PHD"/>
</dbReference>
<dbReference type="PANTHER" id="PTHR11216:SF31">
    <property type="entry name" value="AT21416P"/>
    <property type="match status" value="1"/>
</dbReference>
<dbReference type="Pfam" id="PF12763">
    <property type="entry name" value="EH"/>
    <property type="match status" value="1"/>
</dbReference>
<keyword evidence="18" id="KW-1185">Reference proteome</keyword>
<gene>
    <name evidence="17" type="ORF">NDN08_008253</name>
</gene>
<evidence type="ECO:0000259" key="16">
    <source>
        <dbReference type="PROSITE" id="PS51718"/>
    </source>
</evidence>
<evidence type="ECO:0000256" key="11">
    <source>
        <dbReference type="PROSITE-ProRule" id="PRU00091"/>
    </source>
</evidence>
<dbReference type="Pfam" id="PF01363">
    <property type="entry name" value="FYVE"/>
    <property type="match status" value="1"/>
</dbReference>
<dbReference type="SUPFAM" id="SSF52540">
    <property type="entry name" value="P-loop containing nucleoside triphosphate hydrolases"/>
    <property type="match status" value="1"/>
</dbReference>
<dbReference type="InterPro" id="IPR002048">
    <property type="entry name" value="EF_hand_dom"/>
</dbReference>
<dbReference type="GO" id="GO:0005525">
    <property type="term" value="F:GTP binding"/>
    <property type="evidence" value="ECO:0007669"/>
    <property type="project" value="InterPro"/>
</dbReference>
<reference evidence="17 18" key="1">
    <citation type="journal article" date="2023" name="Nat. Commun.">
        <title>Origin of minicircular mitochondrial genomes in red algae.</title>
        <authorList>
            <person name="Lee Y."/>
            <person name="Cho C.H."/>
            <person name="Lee Y.M."/>
            <person name="Park S.I."/>
            <person name="Yang J.H."/>
            <person name="West J.A."/>
            <person name="Bhattacharya D."/>
            <person name="Yoon H.S."/>
        </authorList>
    </citation>
    <scope>NUCLEOTIDE SEQUENCE [LARGE SCALE GENOMIC DNA]</scope>
    <source>
        <strain evidence="17 18">CCMP1338</strain>
        <tissue evidence="17">Whole cell</tissue>
    </source>
</reference>
<dbReference type="SMART" id="SM00064">
    <property type="entry name" value="FYVE"/>
    <property type="match status" value="1"/>
</dbReference>
<dbReference type="EMBL" id="JAMWBK010000002">
    <property type="protein sequence ID" value="KAJ8908159.1"/>
    <property type="molecule type" value="Genomic_DNA"/>
</dbReference>
<dbReference type="InterPro" id="IPR040990">
    <property type="entry name" value="DUF5600"/>
</dbReference>
<evidence type="ECO:0000313" key="17">
    <source>
        <dbReference type="EMBL" id="KAJ8908159.1"/>
    </source>
</evidence>
<evidence type="ECO:0000256" key="9">
    <source>
        <dbReference type="ARBA" id="ARBA00022837"/>
    </source>
</evidence>
<dbReference type="CDD" id="cd00052">
    <property type="entry name" value="EH"/>
    <property type="match status" value="1"/>
</dbReference>
<keyword evidence="7 11" id="KW-0863">Zinc-finger</keyword>
<dbReference type="InterPro" id="IPR017455">
    <property type="entry name" value="Znf_FYVE-rel"/>
</dbReference>
<dbReference type="SUPFAM" id="SSF57903">
    <property type="entry name" value="FYVE/PHD zinc finger"/>
    <property type="match status" value="1"/>
</dbReference>